<proteinExistence type="predicted"/>
<evidence type="ECO:0000313" key="2">
    <source>
        <dbReference type="Proteomes" id="UP000031036"/>
    </source>
</evidence>
<gene>
    <name evidence="1" type="ORF">Tcan_05137</name>
</gene>
<reference evidence="1 2" key="1">
    <citation type="submission" date="2014-11" db="EMBL/GenBank/DDBJ databases">
        <title>Genetic blueprint of the zoonotic pathogen Toxocara canis.</title>
        <authorList>
            <person name="Zhu X.-Q."/>
            <person name="Korhonen P.K."/>
            <person name="Cai H."/>
            <person name="Young N.D."/>
            <person name="Nejsum P."/>
            <person name="von Samson-Himmelstjerna G."/>
            <person name="Boag P.R."/>
            <person name="Tan P."/>
            <person name="Li Q."/>
            <person name="Min J."/>
            <person name="Yang Y."/>
            <person name="Wang X."/>
            <person name="Fang X."/>
            <person name="Hall R.S."/>
            <person name="Hofmann A."/>
            <person name="Sternberg P.W."/>
            <person name="Jex A.R."/>
            <person name="Gasser R.B."/>
        </authorList>
    </citation>
    <scope>NUCLEOTIDE SEQUENCE [LARGE SCALE GENOMIC DNA]</scope>
    <source>
        <strain evidence="1">PN_DK_2014</strain>
    </source>
</reference>
<organism evidence="1 2">
    <name type="scientific">Toxocara canis</name>
    <name type="common">Canine roundworm</name>
    <dbReference type="NCBI Taxonomy" id="6265"/>
    <lineage>
        <taxon>Eukaryota</taxon>
        <taxon>Metazoa</taxon>
        <taxon>Ecdysozoa</taxon>
        <taxon>Nematoda</taxon>
        <taxon>Chromadorea</taxon>
        <taxon>Rhabditida</taxon>
        <taxon>Spirurina</taxon>
        <taxon>Ascaridomorpha</taxon>
        <taxon>Ascaridoidea</taxon>
        <taxon>Toxocaridae</taxon>
        <taxon>Toxocara</taxon>
    </lineage>
</organism>
<dbReference type="AlphaFoldDB" id="A0A0B2V087"/>
<keyword evidence="2" id="KW-1185">Reference proteome</keyword>
<protein>
    <submittedName>
        <fullName evidence="1">Uncharacterized protein</fullName>
    </submittedName>
</protein>
<evidence type="ECO:0000313" key="1">
    <source>
        <dbReference type="EMBL" id="KHN76721.1"/>
    </source>
</evidence>
<dbReference type="EMBL" id="JPKZ01002451">
    <property type="protein sequence ID" value="KHN76721.1"/>
    <property type="molecule type" value="Genomic_DNA"/>
</dbReference>
<sequence length="142" mass="16102">MMSSFLIMCQKIPYGKTRKEETVSRSRNGAKGALVQHGHLALMGSGPGQRLFHQIFRNRLRAAKCLSQPLSVEVGLKDAGPVQSCATAPFDFHLLVATVSVLDRCGDYRRETRKELFYFTRRNLKMNSARIHANYDNRKCKV</sequence>
<accession>A0A0B2V087</accession>
<name>A0A0B2V087_TOXCA</name>
<comment type="caution">
    <text evidence="1">The sequence shown here is derived from an EMBL/GenBank/DDBJ whole genome shotgun (WGS) entry which is preliminary data.</text>
</comment>
<dbReference type="Proteomes" id="UP000031036">
    <property type="component" value="Unassembled WGS sequence"/>
</dbReference>